<dbReference type="EMBL" id="MPUH01001427">
    <property type="protein sequence ID" value="OMJ67844.1"/>
    <property type="molecule type" value="Genomic_DNA"/>
</dbReference>
<evidence type="ECO:0000313" key="1">
    <source>
        <dbReference type="EMBL" id="OMJ67844.1"/>
    </source>
</evidence>
<protein>
    <submittedName>
        <fullName evidence="1">Uncharacterized protein</fullName>
    </submittedName>
</protein>
<keyword evidence="2" id="KW-1185">Reference proteome</keyword>
<evidence type="ECO:0000313" key="2">
    <source>
        <dbReference type="Proteomes" id="UP000187209"/>
    </source>
</evidence>
<organism evidence="1 2">
    <name type="scientific">Stentor coeruleus</name>
    <dbReference type="NCBI Taxonomy" id="5963"/>
    <lineage>
        <taxon>Eukaryota</taxon>
        <taxon>Sar</taxon>
        <taxon>Alveolata</taxon>
        <taxon>Ciliophora</taxon>
        <taxon>Postciliodesmatophora</taxon>
        <taxon>Heterotrichea</taxon>
        <taxon>Heterotrichida</taxon>
        <taxon>Stentoridae</taxon>
        <taxon>Stentor</taxon>
    </lineage>
</organism>
<reference evidence="1 2" key="1">
    <citation type="submission" date="2016-11" db="EMBL/GenBank/DDBJ databases">
        <title>The macronuclear genome of Stentor coeruleus: a giant cell with tiny introns.</title>
        <authorList>
            <person name="Slabodnick M."/>
            <person name="Ruby J.G."/>
            <person name="Reiff S.B."/>
            <person name="Swart E.C."/>
            <person name="Gosai S."/>
            <person name="Prabakaran S."/>
            <person name="Witkowska E."/>
            <person name="Larue G.E."/>
            <person name="Fisher S."/>
            <person name="Freeman R.M."/>
            <person name="Gunawardena J."/>
            <person name="Chu W."/>
            <person name="Stover N.A."/>
            <person name="Gregory B.D."/>
            <person name="Nowacki M."/>
            <person name="Derisi J."/>
            <person name="Roy S.W."/>
            <person name="Marshall W.F."/>
            <person name="Sood P."/>
        </authorList>
    </citation>
    <scope>NUCLEOTIDE SEQUENCE [LARGE SCALE GENOMIC DNA]</scope>
    <source>
        <strain evidence="1">WM001</strain>
    </source>
</reference>
<dbReference type="Proteomes" id="UP000187209">
    <property type="component" value="Unassembled WGS sequence"/>
</dbReference>
<sequence>MGNCCNKNEGGHKKKKVKLNIKMTGFSQIDELFHAAAAPLQTLTDIRISITKSSKAFKKATFTHVVVGCTTLDSIYGMMYFLSANFEGIINNLHFKIKTDPPYLKVKKNKLPPDVLVVYETWEGFTKAISQTPGKIKELQPQIETLIEESKEFPGRAEAILKNDDIGFVQVISAGKIIAKNVSKIASTKKVVDDLLKFFHDTMKDIEGFKSSYEENKGQIETIGKKAKEENCMHPKQLVPKYWPDQTRIDLSLDIPPKLKPDGK</sequence>
<accession>A0A1R2ATJ8</accession>
<dbReference type="AlphaFoldDB" id="A0A1R2ATJ8"/>
<name>A0A1R2ATJ8_9CILI</name>
<dbReference type="OrthoDB" id="321559at2759"/>
<proteinExistence type="predicted"/>
<gene>
    <name evidence="1" type="ORF">SteCoe_34893</name>
</gene>
<comment type="caution">
    <text evidence="1">The sequence shown here is derived from an EMBL/GenBank/DDBJ whole genome shotgun (WGS) entry which is preliminary data.</text>
</comment>